<evidence type="ECO:0008006" key="4">
    <source>
        <dbReference type="Google" id="ProtNLM"/>
    </source>
</evidence>
<dbReference type="Proteomes" id="UP001501822">
    <property type="component" value="Unassembled WGS sequence"/>
</dbReference>
<evidence type="ECO:0000313" key="2">
    <source>
        <dbReference type="EMBL" id="GAA0365079.1"/>
    </source>
</evidence>
<protein>
    <recommendedName>
        <fullName evidence="4">Secreted protein</fullName>
    </recommendedName>
</protein>
<accession>A0ABN0XJ15</accession>
<keyword evidence="1" id="KW-0732">Signal</keyword>
<evidence type="ECO:0000313" key="3">
    <source>
        <dbReference type="Proteomes" id="UP001501822"/>
    </source>
</evidence>
<keyword evidence="3" id="KW-1185">Reference proteome</keyword>
<reference evidence="2 3" key="1">
    <citation type="journal article" date="2019" name="Int. J. Syst. Evol. Microbiol.">
        <title>The Global Catalogue of Microorganisms (GCM) 10K type strain sequencing project: providing services to taxonomists for standard genome sequencing and annotation.</title>
        <authorList>
            <consortium name="The Broad Institute Genomics Platform"/>
            <consortium name="The Broad Institute Genome Sequencing Center for Infectious Disease"/>
            <person name="Wu L."/>
            <person name="Ma J."/>
        </authorList>
    </citation>
    <scope>NUCLEOTIDE SEQUENCE [LARGE SCALE GENOMIC DNA]</scope>
    <source>
        <strain evidence="2 3">JCM 3146</strain>
    </source>
</reference>
<name>A0ABN0XJ15_9ACTN</name>
<feature type="signal peptide" evidence="1">
    <location>
        <begin position="1"/>
        <end position="32"/>
    </location>
</feature>
<dbReference type="EMBL" id="BAAABM010000064">
    <property type="protein sequence ID" value="GAA0365079.1"/>
    <property type="molecule type" value="Genomic_DNA"/>
</dbReference>
<sequence length="87" mass="8948">MQRRVLGRLGIAIGVAAAGAALSLSSAASAFADDPGVPISHAPLGAVGPYATYTDCVYAGNSAAQQGLLWGFSCTQRSDGWYYLNPR</sequence>
<feature type="chain" id="PRO_5045429644" description="Secreted protein" evidence="1">
    <location>
        <begin position="33"/>
        <end position="87"/>
    </location>
</feature>
<comment type="caution">
    <text evidence="2">The sequence shown here is derived from an EMBL/GenBank/DDBJ whole genome shotgun (WGS) entry which is preliminary data.</text>
</comment>
<gene>
    <name evidence="2" type="ORF">GCM10010151_63850</name>
</gene>
<organism evidence="2 3">
    <name type="scientific">Actinoallomurus spadix</name>
    <dbReference type="NCBI Taxonomy" id="79912"/>
    <lineage>
        <taxon>Bacteria</taxon>
        <taxon>Bacillati</taxon>
        <taxon>Actinomycetota</taxon>
        <taxon>Actinomycetes</taxon>
        <taxon>Streptosporangiales</taxon>
        <taxon>Thermomonosporaceae</taxon>
        <taxon>Actinoallomurus</taxon>
    </lineage>
</organism>
<proteinExistence type="predicted"/>
<evidence type="ECO:0000256" key="1">
    <source>
        <dbReference type="SAM" id="SignalP"/>
    </source>
</evidence>